<dbReference type="Gene3D" id="1.25.10.10">
    <property type="entry name" value="Leucine-rich Repeat Variant"/>
    <property type="match status" value="1"/>
</dbReference>
<name>A0ABD0Y443_9HEMI</name>
<dbReference type="EMBL" id="JBFDAA010000016">
    <property type="protein sequence ID" value="KAL1117460.1"/>
    <property type="molecule type" value="Genomic_DNA"/>
</dbReference>
<dbReference type="AlphaFoldDB" id="A0ABD0Y443"/>
<comment type="caution">
    <text evidence="1">The sequence shown here is derived from an EMBL/GenBank/DDBJ whole genome shotgun (WGS) entry which is preliminary data.</text>
</comment>
<accession>A0ABD0Y443</accession>
<proteinExistence type="predicted"/>
<dbReference type="SUPFAM" id="SSF48371">
    <property type="entry name" value="ARM repeat"/>
    <property type="match status" value="1"/>
</dbReference>
<evidence type="ECO:0000313" key="1">
    <source>
        <dbReference type="EMBL" id="KAL1117460.1"/>
    </source>
</evidence>
<organism evidence="1 2">
    <name type="scientific">Ranatra chinensis</name>
    <dbReference type="NCBI Taxonomy" id="642074"/>
    <lineage>
        <taxon>Eukaryota</taxon>
        <taxon>Metazoa</taxon>
        <taxon>Ecdysozoa</taxon>
        <taxon>Arthropoda</taxon>
        <taxon>Hexapoda</taxon>
        <taxon>Insecta</taxon>
        <taxon>Pterygota</taxon>
        <taxon>Neoptera</taxon>
        <taxon>Paraneoptera</taxon>
        <taxon>Hemiptera</taxon>
        <taxon>Heteroptera</taxon>
        <taxon>Panheteroptera</taxon>
        <taxon>Nepomorpha</taxon>
        <taxon>Nepidae</taxon>
        <taxon>Ranatrinae</taxon>
        <taxon>Ranatra</taxon>
    </lineage>
</organism>
<protein>
    <submittedName>
        <fullName evidence="1">Uncharacterized protein</fullName>
    </submittedName>
</protein>
<evidence type="ECO:0000313" key="2">
    <source>
        <dbReference type="Proteomes" id="UP001558652"/>
    </source>
</evidence>
<reference evidence="1 2" key="1">
    <citation type="submission" date="2024-07" db="EMBL/GenBank/DDBJ databases">
        <title>Chromosome-level genome assembly of the water stick insect Ranatra chinensis (Heteroptera: Nepidae).</title>
        <authorList>
            <person name="Liu X."/>
        </authorList>
    </citation>
    <scope>NUCLEOTIDE SEQUENCE [LARGE SCALE GENOMIC DNA]</scope>
    <source>
        <strain evidence="1">Cailab_2021Rc</strain>
        <tissue evidence="1">Muscle</tissue>
    </source>
</reference>
<keyword evidence="2" id="KW-1185">Reference proteome</keyword>
<sequence length="179" mass="20181">MVWWLECPDYHAIGLGFNSLRGQTCHYPEILTAFSRALPTEKSAKVLDNICGAISRLIIANTPGVPIEQVLPVLVGHLPLKEDYVEDKWVFVALTHLYTLGNQVLLQHLPAVIHTAAHTLHSHDPDDTPSDLYLFTKLKEALGGKEVEKWLPEERLFDEGIRKPLPRLKKCIKVNGDYV</sequence>
<gene>
    <name evidence="1" type="ORF">AAG570_004786</name>
</gene>
<dbReference type="InterPro" id="IPR016024">
    <property type="entry name" value="ARM-type_fold"/>
</dbReference>
<dbReference type="Proteomes" id="UP001558652">
    <property type="component" value="Unassembled WGS sequence"/>
</dbReference>
<dbReference type="InterPro" id="IPR011989">
    <property type="entry name" value="ARM-like"/>
</dbReference>